<dbReference type="PANTHER" id="PTHR11705">
    <property type="entry name" value="PROTEASE FAMILY M14 CARBOXYPEPTIDASE A,B"/>
    <property type="match status" value="1"/>
</dbReference>
<keyword evidence="4" id="KW-0378">Hydrolase</keyword>
<feature type="active site" description="Proton donor/acceptor" evidence="7">
    <location>
        <position position="372"/>
    </location>
</feature>
<keyword evidence="5" id="KW-0862">Zinc</keyword>
<comment type="cofactor">
    <cofactor evidence="1">
        <name>Zn(2+)</name>
        <dbReference type="ChEBI" id="CHEBI:29105"/>
    </cofactor>
</comment>
<dbReference type="CDD" id="cd06905">
    <property type="entry name" value="M14-like"/>
    <property type="match status" value="1"/>
</dbReference>
<reference evidence="11 12" key="2">
    <citation type="submission" date="2019-01" db="EMBL/GenBank/DDBJ databases">
        <title>Tautonia sociabilis, a novel thermotolerant planctomycete of Isosphaeraceae family, isolated from a 4000 m deep subterranean habitat.</title>
        <authorList>
            <person name="Kovaleva O.L."/>
            <person name="Elcheninov A.G."/>
            <person name="Van Heerden E."/>
            <person name="Toshchakov S.V."/>
            <person name="Novikov A."/>
            <person name="Bonch-Osmolovskaya E.A."/>
            <person name="Kublanov I.V."/>
        </authorList>
    </citation>
    <scope>NUCLEOTIDE SEQUENCE [LARGE SCALE GENOMIC DNA]</scope>
    <source>
        <strain evidence="11 12">GM2012</strain>
    </source>
</reference>
<comment type="similarity">
    <text evidence="2 7">Belongs to the peptidase M14 family.</text>
</comment>
<comment type="caution">
    <text evidence="11">The sequence shown here is derived from an EMBL/GenBank/DDBJ whole genome shotgun (WGS) entry which is preliminary data.</text>
</comment>
<dbReference type="RefSeq" id="WP_126727800.1">
    <property type="nucleotide sequence ID" value="NZ_RYZH01000066.1"/>
</dbReference>
<evidence type="ECO:0000256" key="8">
    <source>
        <dbReference type="SAM" id="MobiDB-lite"/>
    </source>
</evidence>
<evidence type="ECO:0000256" key="4">
    <source>
        <dbReference type="ARBA" id="ARBA00022801"/>
    </source>
</evidence>
<keyword evidence="12" id="KW-1185">Reference proteome</keyword>
<dbReference type="InterPro" id="IPR000834">
    <property type="entry name" value="Peptidase_M14"/>
</dbReference>
<evidence type="ECO:0000256" key="7">
    <source>
        <dbReference type="PROSITE-ProRule" id="PRU01379"/>
    </source>
</evidence>
<dbReference type="GO" id="GO:0008270">
    <property type="term" value="F:zinc ion binding"/>
    <property type="evidence" value="ECO:0007669"/>
    <property type="project" value="InterPro"/>
</dbReference>
<feature type="chain" id="PRO_5019480159" evidence="9">
    <location>
        <begin position="24"/>
        <end position="589"/>
    </location>
</feature>
<dbReference type="PRINTS" id="PR00765">
    <property type="entry name" value="CRBOXYPTASEA"/>
</dbReference>
<keyword evidence="3" id="KW-0645">Protease</keyword>
<dbReference type="GO" id="GO:0006508">
    <property type="term" value="P:proteolysis"/>
    <property type="evidence" value="ECO:0007669"/>
    <property type="project" value="UniProtKB-KW"/>
</dbReference>
<evidence type="ECO:0000256" key="1">
    <source>
        <dbReference type="ARBA" id="ARBA00001947"/>
    </source>
</evidence>
<dbReference type="PANTHER" id="PTHR11705:SF143">
    <property type="entry name" value="SLL0236 PROTEIN"/>
    <property type="match status" value="1"/>
</dbReference>
<dbReference type="Gene3D" id="3.40.630.10">
    <property type="entry name" value="Zn peptidases"/>
    <property type="match status" value="1"/>
</dbReference>
<dbReference type="GO" id="GO:0004181">
    <property type="term" value="F:metallocarboxypeptidase activity"/>
    <property type="evidence" value="ECO:0007669"/>
    <property type="project" value="InterPro"/>
</dbReference>
<evidence type="ECO:0000256" key="2">
    <source>
        <dbReference type="ARBA" id="ARBA00005988"/>
    </source>
</evidence>
<dbReference type="Proteomes" id="UP000280296">
    <property type="component" value="Unassembled WGS sequence"/>
</dbReference>
<dbReference type="EMBL" id="RYZH01000066">
    <property type="protein sequence ID" value="RUL82964.1"/>
    <property type="molecule type" value="Genomic_DNA"/>
</dbReference>
<feature type="signal peptide" evidence="9">
    <location>
        <begin position="1"/>
        <end position="23"/>
    </location>
</feature>
<organism evidence="11 12">
    <name type="scientific">Tautonia sociabilis</name>
    <dbReference type="NCBI Taxonomy" id="2080755"/>
    <lineage>
        <taxon>Bacteria</taxon>
        <taxon>Pseudomonadati</taxon>
        <taxon>Planctomycetota</taxon>
        <taxon>Planctomycetia</taxon>
        <taxon>Isosphaerales</taxon>
        <taxon>Isosphaeraceae</taxon>
        <taxon>Tautonia</taxon>
    </lineage>
</organism>
<evidence type="ECO:0000313" key="12">
    <source>
        <dbReference type="Proteomes" id="UP000280296"/>
    </source>
</evidence>
<evidence type="ECO:0000256" key="9">
    <source>
        <dbReference type="SAM" id="SignalP"/>
    </source>
</evidence>
<dbReference type="AlphaFoldDB" id="A0A432MDP8"/>
<sequence length="589" mass="65136">MSRLAPIAVAFALALGPSLSASADDGPYFEPKVRLAFNKLYNDRELVEAMRTLVDGHPNLLSMHSVGKSVEGRDIWCVTVNNPETGPDTSKPAFYCEGNVHGNEVQAAEACLYLIWYLAENHGRLDKVTELVDRRAFYILPTVNPDGRAWWFDAPNTTSSSRSGKAPVDDDRDGLLDEDGYDDLDGDGQIVLMRRKSPDGRFVLSGDDPRALEPIRPGDEIRGERYELLGYEGTDEDGDGELNEDPPGSYDMNRNWPADWQPAHIQGGAGPFPLCWPETRSIAAFLLDHPNIAGVQSYHNAGGMILRGPAHPSREPNYPRQDEDLARAIGEVGARMLPFYRNLIIHKDLYSVRGGFVNWTYEHLGIFSYTNELWNNAQLLGMQPGQGSTLENAVGASGEAAQLFANDRLMLGAHFVEWHPFDHPTFGPIELGGFVKQSQRVPPPFLMEELCHRNTAFVLYHADQMPMLDWEAIEVEPLGGELFQVTASVANDRLLPTRSAQARRRNIGLPDRFSISGAGITVAGGGRLLDADTGRMDPVEHHPERLELPDGVGGRATERVRWFVVGSGEATIRFEAQKGGTLERTLTLE</sequence>
<dbReference type="GO" id="GO:0005615">
    <property type="term" value="C:extracellular space"/>
    <property type="evidence" value="ECO:0007669"/>
    <property type="project" value="TreeGrafter"/>
</dbReference>
<feature type="domain" description="Peptidase M14" evidence="10">
    <location>
        <begin position="39"/>
        <end position="403"/>
    </location>
</feature>
<keyword evidence="9" id="KW-0732">Signal</keyword>
<proteinExistence type="inferred from homology"/>
<dbReference type="OrthoDB" id="9811296at2"/>
<protein>
    <submittedName>
        <fullName evidence="11">Peptidase M14</fullName>
    </submittedName>
</protein>
<evidence type="ECO:0000256" key="3">
    <source>
        <dbReference type="ARBA" id="ARBA00022670"/>
    </source>
</evidence>
<accession>A0A432MDP8</accession>
<evidence type="ECO:0000259" key="10">
    <source>
        <dbReference type="PROSITE" id="PS52035"/>
    </source>
</evidence>
<evidence type="ECO:0000256" key="5">
    <source>
        <dbReference type="ARBA" id="ARBA00022833"/>
    </source>
</evidence>
<dbReference type="PROSITE" id="PS52035">
    <property type="entry name" value="PEPTIDASE_M14"/>
    <property type="match status" value="1"/>
</dbReference>
<name>A0A432MDP8_9BACT</name>
<evidence type="ECO:0000313" key="11">
    <source>
        <dbReference type="EMBL" id="RUL82964.1"/>
    </source>
</evidence>
<evidence type="ECO:0000256" key="6">
    <source>
        <dbReference type="ARBA" id="ARBA00023049"/>
    </source>
</evidence>
<reference evidence="11 12" key="1">
    <citation type="submission" date="2018-12" db="EMBL/GenBank/DDBJ databases">
        <authorList>
            <person name="Toschakov S.V."/>
        </authorList>
    </citation>
    <scope>NUCLEOTIDE SEQUENCE [LARGE SCALE GENOMIC DNA]</scope>
    <source>
        <strain evidence="11 12">GM2012</strain>
    </source>
</reference>
<gene>
    <name evidence="11" type="ORF">TsocGM_22975</name>
</gene>
<dbReference type="SMART" id="SM00631">
    <property type="entry name" value="Zn_pept"/>
    <property type="match status" value="1"/>
</dbReference>
<dbReference type="SUPFAM" id="SSF53187">
    <property type="entry name" value="Zn-dependent exopeptidases"/>
    <property type="match status" value="1"/>
</dbReference>
<keyword evidence="6" id="KW-0482">Metalloprotease</keyword>
<dbReference type="Pfam" id="PF00246">
    <property type="entry name" value="Peptidase_M14"/>
    <property type="match status" value="2"/>
</dbReference>
<feature type="region of interest" description="Disordered" evidence="8">
    <location>
        <begin position="155"/>
        <end position="181"/>
    </location>
</feature>